<organism evidence="2 3">
    <name type="scientific">Litoribacter ruber</name>
    <dbReference type="NCBI Taxonomy" id="702568"/>
    <lineage>
        <taxon>Bacteria</taxon>
        <taxon>Pseudomonadati</taxon>
        <taxon>Bacteroidota</taxon>
        <taxon>Cytophagia</taxon>
        <taxon>Cytophagales</taxon>
        <taxon>Cyclobacteriaceae</taxon>
        <taxon>Litoribacter</taxon>
    </lineage>
</organism>
<evidence type="ECO:0000313" key="2">
    <source>
        <dbReference type="EMBL" id="MBS9522875.1"/>
    </source>
</evidence>
<evidence type="ECO:0000313" key="3">
    <source>
        <dbReference type="Proteomes" id="UP001319104"/>
    </source>
</evidence>
<comment type="caution">
    <text evidence="2">The sequence shown here is derived from an EMBL/GenBank/DDBJ whole genome shotgun (WGS) entry which is preliminary data.</text>
</comment>
<protein>
    <recommendedName>
        <fullName evidence="4">Lipocalin-like domain-containing protein</fullName>
    </recommendedName>
</protein>
<evidence type="ECO:0000256" key="1">
    <source>
        <dbReference type="SAM" id="MobiDB-lite"/>
    </source>
</evidence>
<keyword evidence="3" id="KW-1185">Reference proteome</keyword>
<dbReference type="Proteomes" id="UP001319104">
    <property type="component" value="Unassembled WGS sequence"/>
</dbReference>
<feature type="region of interest" description="Disordered" evidence="1">
    <location>
        <begin position="1"/>
        <end position="21"/>
    </location>
</feature>
<name>A0AAP2G2Z4_9BACT</name>
<dbReference type="EMBL" id="JAHCMY010000001">
    <property type="protein sequence ID" value="MBS9522875.1"/>
    <property type="molecule type" value="Genomic_DNA"/>
</dbReference>
<reference evidence="2 3" key="1">
    <citation type="submission" date="2021-05" db="EMBL/GenBank/DDBJ databases">
        <authorList>
            <person name="Zhang Z.D."/>
            <person name="Osman G."/>
        </authorList>
    </citation>
    <scope>NUCLEOTIDE SEQUENCE [LARGE SCALE GENOMIC DNA]</scope>
    <source>
        <strain evidence="2 3">KCTC 32217</strain>
    </source>
</reference>
<accession>A0AAP2G2Z4</accession>
<gene>
    <name evidence="2" type="ORF">KI659_02490</name>
</gene>
<dbReference type="AlphaFoldDB" id="A0AAP2G2Z4"/>
<evidence type="ECO:0008006" key="4">
    <source>
        <dbReference type="Google" id="ProtNLM"/>
    </source>
</evidence>
<sequence length="143" mass="15064">MAASACGSETPEPDQKTPEQLATEELADDGSATWTVAQGGSVTKDGANQTDLFNGFSITFNASGQSRTYSSSNGQGIFDASGNWSLAGSNLDRVILTGDQPASGEEIQFTRNQNNLRLSFSIPMPNARTNAVAGSYVFELTTE</sequence>
<proteinExistence type="predicted"/>